<accession>A0ABX2CSJ7</accession>
<dbReference type="RefSeq" id="WP_172186064.1">
    <property type="nucleotide sequence ID" value="NZ_CAWPPK010000046.1"/>
</dbReference>
<keyword evidence="2" id="KW-1185">Reference proteome</keyword>
<dbReference type="EMBL" id="SRRZ01000014">
    <property type="protein sequence ID" value="NQE33384.1"/>
    <property type="molecule type" value="Genomic_DNA"/>
</dbReference>
<evidence type="ECO:0000313" key="2">
    <source>
        <dbReference type="Proteomes" id="UP000702425"/>
    </source>
</evidence>
<dbReference type="Proteomes" id="UP000702425">
    <property type="component" value="Unassembled WGS sequence"/>
</dbReference>
<sequence>MSEGLNLGPDGIVPKQEWIYRFKVPPSKRVLIRFSFAAWYENQIWIGSVETGSILVKRGNYYDGADWVSENNSSSQYLELGIVAYRKDSPPDGTKPFHQNPMKVRSISPDHRSIVVGFQDSQFDTPIFGNAIAAVNILD</sequence>
<proteinExistence type="predicted"/>
<reference evidence="1 2" key="1">
    <citation type="journal article" date="2020" name="Sci. Rep.">
        <title>A novel cyanobacterial geosmin producer, revising GeoA distribution and dispersion patterns in Bacteria.</title>
        <authorList>
            <person name="Churro C."/>
            <person name="Semedo-Aguiar A.P."/>
            <person name="Silva A.D."/>
            <person name="Pereira-Leal J.B."/>
            <person name="Leite R.B."/>
        </authorList>
    </citation>
    <scope>NUCLEOTIDE SEQUENCE [LARGE SCALE GENOMIC DNA]</scope>
    <source>
        <strain evidence="1 2">IPMA8</strain>
    </source>
</reference>
<protein>
    <submittedName>
        <fullName evidence="1">Uncharacterized protein</fullName>
    </submittedName>
</protein>
<evidence type="ECO:0000313" key="1">
    <source>
        <dbReference type="EMBL" id="NQE33384.1"/>
    </source>
</evidence>
<gene>
    <name evidence="1" type="ORF">E5S67_01103</name>
</gene>
<name>A0ABX2CSJ7_9CYAN</name>
<comment type="caution">
    <text evidence="1">The sequence shown here is derived from an EMBL/GenBank/DDBJ whole genome shotgun (WGS) entry which is preliminary data.</text>
</comment>
<organism evidence="1 2">
    <name type="scientific">Microcoleus asticus IPMA8</name>
    <dbReference type="NCBI Taxonomy" id="2563858"/>
    <lineage>
        <taxon>Bacteria</taxon>
        <taxon>Bacillati</taxon>
        <taxon>Cyanobacteriota</taxon>
        <taxon>Cyanophyceae</taxon>
        <taxon>Oscillatoriophycideae</taxon>
        <taxon>Oscillatoriales</taxon>
        <taxon>Microcoleaceae</taxon>
        <taxon>Microcoleus</taxon>
        <taxon>Microcoleus asticus</taxon>
    </lineage>
</organism>